<feature type="compositionally biased region" description="Basic and acidic residues" evidence="1">
    <location>
        <begin position="147"/>
        <end position="160"/>
    </location>
</feature>
<evidence type="ECO:0000256" key="1">
    <source>
        <dbReference type="SAM" id="MobiDB-lite"/>
    </source>
</evidence>
<dbReference type="PATRIC" id="fig|1300347.3.peg.3562"/>
<feature type="compositionally biased region" description="Low complexity" evidence="1">
    <location>
        <begin position="128"/>
        <end position="145"/>
    </location>
</feature>
<feature type="region of interest" description="Disordered" evidence="1">
    <location>
        <begin position="127"/>
        <end position="160"/>
    </location>
</feature>
<sequence>MTDTFDTLAGLRVLAGRGEPVRRKLDADGVGVLVTLPDPEYLARTLEPLGSDLRRSGSRIVSADGSPAPGWSVQDVAARLVESWAALPDRTDAGPVYRDLRIVSTTSPAIAADYALQVVRSARDLLEPAPRAGRAPGRPRTGSSSATERKRASREQQRRDEEESVRWFLAGWTAGRFSRAAPAPGMRVPAPALRRKADREISTAVAEYDETLCPVPPGGEPEQTGDTDADLRALRAYEEQRRERGDFSDRWESWEEYADEWDLPLRPRVPRRSVFFSTADEVLGKRSTYRGQQVYTIPDTRGGTMPNTITREEISEALEVREIVAALREHKRRHSSRRDSGGRFAPAADGTVVPLDSRRR</sequence>
<gene>
    <name evidence="2" type="ORF">I601_3552</name>
</gene>
<dbReference type="KEGG" id="ndk:I601_3552"/>
<accession>A0A1A9GNU0</accession>
<feature type="region of interest" description="Disordered" evidence="1">
    <location>
        <begin position="329"/>
        <end position="360"/>
    </location>
</feature>
<dbReference type="Proteomes" id="UP000077868">
    <property type="component" value="Chromosome"/>
</dbReference>
<name>A0A1A9GNU0_9ACTN</name>
<keyword evidence="3" id="KW-1185">Reference proteome</keyword>
<dbReference type="AlphaFoldDB" id="A0A1A9GNU0"/>
<proteinExistence type="predicted"/>
<reference evidence="2 3" key="1">
    <citation type="submission" date="2016-03" db="EMBL/GenBank/DDBJ databases">
        <title>Complete genome sequence of a soil Actinobacterium, Nocardioides dokdonensis FR1436.</title>
        <authorList>
            <person name="Kwon S.-K."/>
            <person name="Kim K."/>
            <person name="Kim J.F."/>
        </authorList>
    </citation>
    <scope>NUCLEOTIDE SEQUENCE [LARGE SCALE GENOMIC DNA]</scope>
    <source>
        <strain evidence="2 3">FR1436</strain>
    </source>
</reference>
<protein>
    <submittedName>
        <fullName evidence="2">Uncharacterized protein</fullName>
    </submittedName>
</protein>
<evidence type="ECO:0000313" key="3">
    <source>
        <dbReference type="Proteomes" id="UP000077868"/>
    </source>
</evidence>
<organism evidence="2 3">
    <name type="scientific">Nocardioides dokdonensis FR1436</name>
    <dbReference type="NCBI Taxonomy" id="1300347"/>
    <lineage>
        <taxon>Bacteria</taxon>
        <taxon>Bacillati</taxon>
        <taxon>Actinomycetota</taxon>
        <taxon>Actinomycetes</taxon>
        <taxon>Propionibacteriales</taxon>
        <taxon>Nocardioidaceae</taxon>
        <taxon>Nocardioides</taxon>
    </lineage>
</organism>
<dbReference type="EMBL" id="CP015079">
    <property type="protein sequence ID" value="ANH39958.1"/>
    <property type="molecule type" value="Genomic_DNA"/>
</dbReference>
<evidence type="ECO:0000313" key="2">
    <source>
        <dbReference type="EMBL" id="ANH39958.1"/>
    </source>
</evidence>